<comment type="caution">
    <text evidence="1">The sequence shown here is derived from an EMBL/GenBank/DDBJ whole genome shotgun (WGS) entry which is preliminary data.</text>
</comment>
<dbReference type="AlphaFoldDB" id="A0A0G1W4U4"/>
<evidence type="ECO:0000313" key="2">
    <source>
        <dbReference type="Proteomes" id="UP000034682"/>
    </source>
</evidence>
<dbReference type="Proteomes" id="UP000034682">
    <property type="component" value="Unassembled WGS sequence"/>
</dbReference>
<evidence type="ECO:0008006" key="3">
    <source>
        <dbReference type="Google" id="ProtNLM"/>
    </source>
</evidence>
<sequence length="146" mass="15483">MKIFGRILIVLLVPCVLLGCQVMAGVAGVLDGMVSIGTNLPMRASNIVTVLNNTECYDFDVMVNGCLVASKLKPGQALTIPIRGSTSERVTANVVVIAKNEDGSLAGARDNTFYAGGSYLYGYGSSDAGGRAETWILTSDDFRQRK</sequence>
<dbReference type="PROSITE" id="PS51257">
    <property type="entry name" value="PROKAR_LIPOPROTEIN"/>
    <property type="match status" value="1"/>
</dbReference>
<dbReference type="EMBL" id="LCOK01000003">
    <property type="protein sequence ID" value="KKU77345.1"/>
    <property type="molecule type" value="Genomic_DNA"/>
</dbReference>
<organism evidence="1 2">
    <name type="scientific">Candidatus Giovannonibacteria bacterium GW2011_GWB1_47_6b</name>
    <dbReference type="NCBI Taxonomy" id="1618655"/>
    <lineage>
        <taxon>Bacteria</taxon>
        <taxon>Candidatus Giovannoniibacteriota</taxon>
    </lineage>
</organism>
<reference evidence="1 2" key="1">
    <citation type="journal article" date="2015" name="Nature">
        <title>rRNA introns, odd ribosomes, and small enigmatic genomes across a large radiation of phyla.</title>
        <authorList>
            <person name="Brown C.T."/>
            <person name="Hug L.A."/>
            <person name="Thomas B.C."/>
            <person name="Sharon I."/>
            <person name="Castelle C.J."/>
            <person name="Singh A."/>
            <person name="Wilkins M.J."/>
            <person name="Williams K.H."/>
            <person name="Banfield J.F."/>
        </authorList>
    </citation>
    <scope>NUCLEOTIDE SEQUENCE [LARGE SCALE GENOMIC DNA]</scope>
</reference>
<gene>
    <name evidence="1" type="ORF">UY02_C0003G0010</name>
</gene>
<accession>A0A0G1W4U4</accession>
<name>A0A0G1W4U4_9BACT</name>
<evidence type="ECO:0000313" key="1">
    <source>
        <dbReference type="EMBL" id="KKU77345.1"/>
    </source>
</evidence>
<protein>
    <recommendedName>
        <fullName evidence="3">Lipoprotein</fullName>
    </recommendedName>
</protein>
<proteinExistence type="predicted"/>